<dbReference type="EC" id="5.6.2.4" evidence="7"/>
<keyword evidence="1 9" id="KW-0547">Nucleotide-binding</keyword>
<dbReference type="InterPro" id="IPR014016">
    <property type="entry name" value="UvrD-like_ATP-bd"/>
</dbReference>
<evidence type="ECO:0000256" key="9">
    <source>
        <dbReference type="PROSITE-ProRule" id="PRU00560"/>
    </source>
</evidence>
<comment type="catalytic activity">
    <reaction evidence="6">
        <text>Couples ATP hydrolysis with the unwinding of duplex DNA by translocating in the 3'-5' direction.</text>
        <dbReference type="EC" id="5.6.2.4"/>
    </reaction>
</comment>
<dbReference type="Proteomes" id="UP000272613">
    <property type="component" value="Unassembled WGS sequence"/>
</dbReference>
<dbReference type="GO" id="GO:0016787">
    <property type="term" value="F:hydrolase activity"/>
    <property type="evidence" value="ECO:0007669"/>
    <property type="project" value="UniProtKB-UniRule"/>
</dbReference>
<evidence type="ECO:0000256" key="8">
    <source>
        <dbReference type="ARBA" id="ARBA00048988"/>
    </source>
</evidence>
<keyword evidence="5" id="KW-0413">Isomerase</keyword>
<evidence type="ECO:0000256" key="3">
    <source>
        <dbReference type="ARBA" id="ARBA00022806"/>
    </source>
</evidence>
<evidence type="ECO:0000256" key="6">
    <source>
        <dbReference type="ARBA" id="ARBA00034617"/>
    </source>
</evidence>
<sequence>MQRKWGISVGSAEERSKQEPASDISVPSGIVGRVLSAIASAVLRAQGAHDRDSWEHGSRHGYSRGSKEGVDGGFLLGLDTGRAQGREIGEEVGYQRGLEEGFESGKRVIELRPGQVAKAKAPQIDDNLFERWRFPITEEMEQEVRGKVAEYLKGQEPTADQWKMIFSRDPSTCIVAGAGSGKSTTMVLRLLVLHRYLGIPKENISVVTFTRESRKDFRRKLAEVFALWEIDLTEKITGQIVRTFHSRILDFMRWSQSHTKVTAFEFLSLNQDDGGEAEEIDNGLDIRLTSAQLELMNAAYQHTYESNAVFRKLIAQLVRVSVVAPPLKATSAEAKKRIGRMRECSERDEELTGAVDKLWRDSGAWPMEGVEPGPFTLTLNGREFYANGYSAELDAYVILGVGKDDRKLSLPSMPSMKLTGATTMKKTFFQVYCSKGIIFLDDYAEAATTLDVLQGYVTRCPKLDYQVEGELGEAPIMQAFHSTASFLENLGLDVTEAVGHMAFPRGSSDALFFHALGIFWPAFNDYLASHSPPILTFNKMFEMFGERGAANLEQLPDDVFIPMLHLLVDEFQDCGANTISWLRAVFREARHRGLNVTTSTAVYPTSLMAVGDDWQSIYGWRGSSPKFFTDFEGYFPSPSTTRVLMKENYRSQQMVIDAAESLVRSISKDDDKHGIAAHPKVKDLAYPVQVLDRDDKHLAELVEQHFDQEHTVLVLYRKNATKREVREKLRPVLDKARRMKRAGSIKLLTYHGSKGLEADAVFLVGDCAQLSTSPYRNMAYEQAQLGRAGDPAPYDTAQGEETLRLAYVAITRAKRHCYWFVEPTKPLMGGLVSALAKVSFRKPFFVDLRNGSSR</sequence>
<protein>
    <recommendedName>
        <fullName evidence="7">DNA 3'-5' helicase</fullName>
        <ecNumber evidence="7">5.6.2.4</ecNumber>
    </recommendedName>
</protein>
<dbReference type="InterPro" id="IPR014017">
    <property type="entry name" value="DNA_helicase_UvrD-like_C"/>
</dbReference>
<dbReference type="Gene3D" id="3.40.50.300">
    <property type="entry name" value="P-loop containing nucleotide triphosphate hydrolases"/>
    <property type="match status" value="3"/>
</dbReference>
<evidence type="ECO:0000256" key="2">
    <source>
        <dbReference type="ARBA" id="ARBA00022801"/>
    </source>
</evidence>
<evidence type="ECO:0000256" key="7">
    <source>
        <dbReference type="ARBA" id="ARBA00034808"/>
    </source>
</evidence>
<dbReference type="AlphaFoldDB" id="A0AB37QJQ3"/>
<keyword evidence="2 9" id="KW-0378">Hydrolase</keyword>
<comment type="catalytic activity">
    <reaction evidence="8">
        <text>ATP + H2O = ADP + phosphate + H(+)</text>
        <dbReference type="Rhea" id="RHEA:13065"/>
        <dbReference type="ChEBI" id="CHEBI:15377"/>
        <dbReference type="ChEBI" id="CHEBI:15378"/>
        <dbReference type="ChEBI" id="CHEBI:30616"/>
        <dbReference type="ChEBI" id="CHEBI:43474"/>
        <dbReference type="ChEBI" id="CHEBI:456216"/>
        <dbReference type="EC" id="5.6.2.4"/>
    </reaction>
</comment>
<dbReference type="InterPro" id="IPR000212">
    <property type="entry name" value="DNA_helicase_UvrD/REP"/>
</dbReference>
<dbReference type="Pfam" id="PF00580">
    <property type="entry name" value="UvrD-helicase"/>
    <property type="match status" value="2"/>
</dbReference>
<reference evidence="12 13" key="1">
    <citation type="submission" date="2018-08" db="EMBL/GenBank/DDBJ databases">
        <title>Recombination of ecologically and evolutionarily significant loci maintains genetic cohesion in the Pseudomonas syringae species complex.</title>
        <authorList>
            <person name="Dillon M."/>
            <person name="Thakur S."/>
            <person name="Almeida R.N.D."/>
            <person name="Weir B.S."/>
            <person name="Guttman D.S."/>
        </authorList>
    </citation>
    <scope>NUCLEOTIDE SEQUENCE [LARGE SCALE GENOMIC DNA]</scope>
    <source>
        <strain evidence="12 13">ICMP 5019</strain>
    </source>
</reference>
<evidence type="ECO:0000313" key="13">
    <source>
        <dbReference type="Proteomes" id="UP000272613"/>
    </source>
</evidence>
<evidence type="ECO:0000259" key="11">
    <source>
        <dbReference type="PROSITE" id="PS51198"/>
    </source>
</evidence>
<feature type="domain" description="UvrD-like helicase ATP-binding" evidence="11">
    <location>
        <begin position="155"/>
        <end position="652"/>
    </location>
</feature>
<feature type="region of interest" description="Disordered" evidence="10">
    <location>
        <begin position="1"/>
        <end position="24"/>
    </location>
</feature>
<dbReference type="PANTHER" id="PTHR11070">
    <property type="entry name" value="UVRD / RECB / PCRA DNA HELICASE FAMILY MEMBER"/>
    <property type="match status" value="1"/>
</dbReference>
<dbReference type="SUPFAM" id="SSF52540">
    <property type="entry name" value="P-loop containing nucleoside triphosphate hydrolases"/>
    <property type="match status" value="1"/>
</dbReference>
<dbReference type="GO" id="GO:0000725">
    <property type="term" value="P:recombinational repair"/>
    <property type="evidence" value="ECO:0007669"/>
    <property type="project" value="TreeGrafter"/>
</dbReference>
<dbReference type="GO" id="GO:0005524">
    <property type="term" value="F:ATP binding"/>
    <property type="evidence" value="ECO:0007669"/>
    <property type="project" value="UniProtKB-UniRule"/>
</dbReference>
<comment type="caution">
    <text evidence="12">The sequence shown here is derived from an EMBL/GenBank/DDBJ whole genome shotgun (WGS) entry which is preliminary data.</text>
</comment>
<evidence type="ECO:0000256" key="10">
    <source>
        <dbReference type="SAM" id="MobiDB-lite"/>
    </source>
</evidence>
<dbReference type="PROSITE" id="PS51198">
    <property type="entry name" value="UVRD_HELICASE_ATP_BIND"/>
    <property type="match status" value="1"/>
</dbReference>
<dbReference type="GO" id="GO:0003677">
    <property type="term" value="F:DNA binding"/>
    <property type="evidence" value="ECO:0007669"/>
    <property type="project" value="InterPro"/>
</dbReference>
<evidence type="ECO:0000256" key="5">
    <source>
        <dbReference type="ARBA" id="ARBA00023235"/>
    </source>
</evidence>
<evidence type="ECO:0000256" key="4">
    <source>
        <dbReference type="ARBA" id="ARBA00022840"/>
    </source>
</evidence>
<name>A0AB37QJQ3_9PSED</name>
<keyword evidence="3 9" id="KW-0347">Helicase</keyword>
<dbReference type="PANTHER" id="PTHR11070:SF63">
    <property type="entry name" value="DNA HELICASE IV"/>
    <property type="match status" value="1"/>
</dbReference>
<accession>A0AB37QJQ3</accession>
<dbReference type="InterPro" id="IPR027417">
    <property type="entry name" value="P-loop_NTPase"/>
</dbReference>
<gene>
    <name evidence="12" type="ORF">ALP74_02723</name>
</gene>
<dbReference type="GO" id="GO:0043138">
    <property type="term" value="F:3'-5' DNA helicase activity"/>
    <property type="evidence" value="ECO:0007669"/>
    <property type="project" value="UniProtKB-EC"/>
</dbReference>
<organism evidence="12 13">
    <name type="scientific">Pseudomonas coronafaciens pv. garcae</name>
    <dbReference type="NCBI Taxonomy" id="251653"/>
    <lineage>
        <taxon>Bacteria</taxon>
        <taxon>Pseudomonadati</taxon>
        <taxon>Pseudomonadota</taxon>
        <taxon>Gammaproteobacteria</taxon>
        <taxon>Pseudomonadales</taxon>
        <taxon>Pseudomonadaceae</taxon>
        <taxon>Pseudomonas</taxon>
        <taxon>Pseudomonas coronafaciens</taxon>
    </lineage>
</organism>
<feature type="binding site" evidence="9">
    <location>
        <begin position="176"/>
        <end position="183"/>
    </location>
    <ligand>
        <name>ATP</name>
        <dbReference type="ChEBI" id="CHEBI:30616"/>
    </ligand>
</feature>
<dbReference type="Pfam" id="PF13361">
    <property type="entry name" value="UvrD_C"/>
    <property type="match status" value="1"/>
</dbReference>
<dbReference type="EMBL" id="RBSH01000269">
    <property type="protein sequence ID" value="RMR96367.1"/>
    <property type="molecule type" value="Genomic_DNA"/>
</dbReference>
<proteinExistence type="predicted"/>
<evidence type="ECO:0000256" key="1">
    <source>
        <dbReference type="ARBA" id="ARBA00022741"/>
    </source>
</evidence>
<keyword evidence="4 9" id="KW-0067">ATP-binding</keyword>
<evidence type="ECO:0000313" key="12">
    <source>
        <dbReference type="EMBL" id="RMR96367.1"/>
    </source>
</evidence>
<dbReference type="GO" id="GO:0005829">
    <property type="term" value="C:cytosol"/>
    <property type="evidence" value="ECO:0007669"/>
    <property type="project" value="TreeGrafter"/>
</dbReference>